<reference evidence="7" key="1">
    <citation type="submission" date="2022-11" db="UniProtKB">
        <authorList>
            <consortium name="WormBaseParasite"/>
        </authorList>
    </citation>
    <scope>IDENTIFICATION</scope>
</reference>
<evidence type="ECO:0000256" key="4">
    <source>
        <dbReference type="ARBA" id="ARBA00023136"/>
    </source>
</evidence>
<keyword evidence="4" id="KW-0472">Membrane</keyword>
<evidence type="ECO:0000259" key="5">
    <source>
        <dbReference type="Pfam" id="PF01094"/>
    </source>
</evidence>
<protein>
    <submittedName>
        <fullName evidence="7">Receptor ligand binding region domain-containing protein</fullName>
    </submittedName>
</protein>
<keyword evidence="3" id="KW-1133">Transmembrane helix</keyword>
<dbReference type="Proteomes" id="UP000887578">
    <property type="component" value="Unplaced"/>
</dbReference>
<evidence type="ECO:0000256" key="2">
    <source>
        <dbReference type="ARBA" id="ARBA00022692"/>
    </source>
</evidence>
<dbReference type="AlphaFoldDB" id="A0A914QMU3"/>
<dbReference type="InterPro" id="IPR001828">
    <property type="entry name" value="ANF_lig-bd_rcpt"/>
</dbReference>
<keyword evidence="2" id="KW-0812">Transmembrane</keyword>
<dbReference type="SUPFAM" id="SSF53822">
    <property type="entry name" value="Periplasmic binding protein-like I"/>
    <property type="match status" value="1"/>
</dbReference>
<feature type="domain" description="Receptor ligand binding region" evidence="5">
    <location>
        <begin position="120"/>
        <end position="214"/>
    </location>
</feature>
<dbReference type="WBParaSite" id="PDA_v2.g31222.t1">
    <property type="protein sequence ID" value="PDA_v2.g31222.t1"/>
    <property type="gene ID" value="PDA_v2.g31222"/>
</dbReference>
<accession>A0A914QMU3</accession>
<evidence type="ECO:0000313" key="7">
    <source>
        <dbReference type="WBParaSite" id="PDA_v2.g31222.t1"/>
    </source>
</evidence>
<dbReference type="Gene3D" id="3.40.50.2300">
    <property type="match status" value="1"/>
</dbReference>
<sequence length="221" mass="25427">MTKAYYLFLLIFFIKNGNFNEIIKHKFAILLNFPSDAEEFFEISKKIQSTINTVLKPSASLKLNNETEIELSAEIIYMNSTDDENREINRLQITREVVCQELLNDSIAVILLQHSSVTKGSVRAAYSAAAYALGFYRVPAIGVMIQDAEFSRKNLYPTFLRTSPPFSNEAVIMLKLLNKLKYRQVVVLTVEGDVNGQEFTTAFEDYRIDYEIHVSFFWIFC</sequence>
<name>A0A914QMU3_9BILA</name>
<dbReference type="GO" id="GO:0016020">
    <property type="term" value="C:membrane"/>
    <property type="evidence" value="ECO:0007669"/>
    <property type="project" value="UniProtKB-SubCell"/>
</dbReference>
<evidence type="ECO:0000256" key="1">
    <source>
        <dbReference type="ARBA" id="ARBA00004370"/>
    </source>
</evidence>
<proteinExistence type="predicted"/>
<evidence type="ECO:0000313" key="6">
    <source>
        <dbReference type="Proteomes" id="UP000887578"/>
    </source>
</evidence>
<evidence type="ECO:0000256" key="3">
    <source>
        <dbReference type="ARBA" id="ARBA00022989"/>
    </source>
</evidence>
<organism evidence="6 7">
    <name type="scientific">Panagrolaimus davidi</name>
    <dbReference type="NCBI Taxonomy" id="227884"/>
    <lineage>
        <taxon>Eukaryota</taxon>
        <taxon>Metazoa</taxon>
        <taxon>Ecdysozoa</taxon>
        <taxon>Nematoda</taxon>
        <taxon>Chromadorea</taxon>
        <taxon>Rhabditida</taxon>
        <taxon>Tylenchina</taxon>
        <taxon>Panagrolaimomorpha</taxon>
        <taxon>Panagrolaimoidea</taxon>
        <taxon>Panagrolaimidae</taxon>
        <taxon>Panagrolaimus</taxon>
    </lineage>
</organism>
<dbReference type="Pfam" id="PF01094">
    <property type="entry name" value="ANF_receptor"/>
    <property type="match status" value="1"/>
</dbReference>
<comment type="subcellular location">
    <subcellularLocation>
        <location evidence="1">Membrane</location>
    </subcellularLocation>
</comment>
<keyword evidence="6" id="KW-1185">Reference proteome</keyword>
<dbReference type="InterPro" id="IPR028082">
    <property type="entry name" value="Peripla_BP_I"/>
</dbReference>